<dbReference type="PANTHER" id="PTHR44051:SF8">
    <property type="entry name" value="GLUTATHIONE S-TRANSFERASE GSTA"/>
    <property type="match status" value="1"/>
</dbReference>
<keyword evidence="3" id="KW-1185">Reference proteome</keyword>
<dbReference type="InterPro" id="IPR036249">
    <property type="entry name" value="Thioredoxin-like_sf"/>
</dbReference>
<name>A0A2G9CEB7_9BURK</name>
<evidence type="ECO:0000313" key="2">
    <source>
        <dbReference type="EMBL" id="PIM54781.1"/>
    </source>
</evidence>
<accession>A0A2G9CEB7</accession>
<sequence>MTVSSPASDAGYLLYGTQGSGSSIVEIGLRWCGQAYRTVHASSWEDASAQEALRALNPLMQIPTLRTPDGDVLTESGAILMHLGLRFPAAGLLGDNERQRDRVLRGLVYIAANCYSCISVIDYPHRYTTSTDKADHDAIVAGTKARLHHHWALFADMFPGEPWLSGIRPGALDMMAVIVSKWSGSRKFLEDHRPAFFALLQRIEALPHVAEVCAKHWPPKPA</sequence>
<dbReference type="RefSeq" id="WP_099859893.1">
    <property type="nucleotide sequence ID" value="NZ_PEOG01000007.1"/>
</dbReference>
<dbReference type="CDD" id="cd03057">
    <property type="entry name" value="GST_N_Beta"/>
    <property type="match status" value="1"/>
</dbReference>
<dbReference type="CDD" id="cd03188">
    <property type="entry name" value="GST_C_Beta"/>
    <property type="match status" value="1"/>
</dbReference>
<evidence type="ECO:0000259" key="1">
    <source>
        <dbReference type="PROSITE" id="PS50404"/>
    </source>
</evidence>
<dbReference type="SUPFAM" id="SSF47616">
    <property type="entry name" value="GST C-terminal domain-like"/>
    <property type="match status" value="1"/>
</dbReference>
<dbReference type="PROSITE" id="PS50404">
    <property type="entry name" value="GST_NTER"/>
    <property type="match status" value="1"/>
</dbReference>
<dbReference type="Proteomes" id="UP000231501">
    <property type="component" value="Unassembled WGS sequence"/>
</dbReference>
<feature type="domain" description="GST N-terminal" evidence="1">
    <location>
        <begin position="9"/>
        <end position="91"/>
    </location>
</feature>
<gene>
    <name evidence="2" type="ORF">CS062_02530</name>
</gene>
<dbReference type="Gene3D" id="3.40.30.10">
    <property type="entry name" value="Glutaredoxin"/>
    <property type="match status" value="1"/>
</dbReference>
<dbReference type="InterPro" id="IPR036282">
    <property type="entry name" value="Glutathione-S-Trfase_C_sf"/>
</dbReference>
<dbReference type="AlphaFoldDB" id="A0A2G9CEB7"/>
<dbReference type="OrthoDB" id="5508354at2"/>
<dbReference type="SUPFAM" id="SSF52833">
    <property type="entry name" value="Thioredoxin-like"/>
    <property type="match status" value="1"/>
</dbReference>
<dbReference type="Gene3D" id="1.20.1050.10">
    <property type="match status" value="1"/>
</dbReference>
<proteinExistence type="predicted"/>
<keyword evidence="2" id="KW-0808">Transferase</keyword>
<protein>
    <submittedName>
        <fullName evidence="2">Glutathione S-transferase</fullName>
    </submittedName>
</protein>
<reference evidence="2 3" key="1">
    <citation type="submission" date="2017-11" db="EMBL/GenBank/DDBJ databases">
        <title>Draft genome sequence of Mitsuaria sp. HWN-4.</title>
        <authorList>
            <person name="Gundlapally S.R."/>
        </authorList>
    </citation>
    <scope>NUCLEOTIDE SEQUENCE [LARGE SCALE GENOMIC DNA]</scope>
    <source>
        <strain evidence="2 3">HWN-4</strain>
    </source>
</reference>
<comment type="caution">
    <text evidence="2">The sequence shown here is derived from an EMBL/GenBank/DDBJ whole genome shotgun (WGS) entry which is preliminary data.</text>
</comment>
<organism evidence="2 3">
    <name type="scientific">Roseateles chitinivorans</name>
    <dbReference type="NCBI Taxonomy" id="2917965"/>
    <lineage>
        <taxon>Bacteria</taxon>
        <taxon>Pseudomonadati</taxon>
        <taxon>Pseudomonadota</taxon>
        <taxon>Betaproteobacteria</taxon>
        <taxon>Burkholderiales</taxon>
        <taxon>Sphaerotilaceae</taxon>
        <taxon>Roseateles</taxon>
    </lineage>
</organism>
<dbReference type="PANTHER" id="PTHR44051">
    <property type="entry name" value="GLUTATHIONE S-TRANSFERASE-RELATED"/>
    <property type="match status" value="1"/>
</dbReference>
<dbReference type="GO" id="GO:0016740">
    <property type="term" value="F:transferase activity"/>
    <property type="evidence" value="ECO:0007669"/>
    <property type="project" value="UniProtKB-KW"/>
</dbReference>
<dbReference type="InterPro" id="IPR004045">
    <property type="entry name" value="Glutathione_S-Trfase_N"/>
</dbReference>
<dbReference type="EMBL" id="PEOG01000007">
    <property type="protein sequence ID" value="PIM54781.1"/>
    <property type="molecule type" value="Genomic_DNA"/>
</dbReference>
<dbReference type="Pfam" id="PF13409">
    <property type="entry name" value="GST_N_2"/>
    <property type="match status" value="1"/>
</dbReference>
<evidence type="ECO:0000313" key="3">
    <source>
        <dbReference type="Proteomes" id="UP000231501"/>
    </source>
</evidence>